<keyword evidence="1" id="KW-0812">Transmembrane</keyword>
<dbReference type="RefSeq" id="WP_157024486.1">
    <property type="nucleotide sequence ID" value="NZ_WQLV01000018.1"/>
</dbReference>
<keyword evidence="3" id="KW-1185">Reference proteome</keyword>
<gene>
    <name evidence="2" type="ORF">GO984_20830</name>
</gene>
<evidence type="ECO:0000256" key="1">
    <source>
        <dbReference type="SAM" id="Phobius"/>
    </source>
</evidence>
<keyword evidence="1" id="KW-1133">Transmembrane helix</keyword>
<keyword evidence="1" id="KW-0472">Membrane</keyword>
<accession>A0A6L6WLC9</accession>
<organism evidence="2 3">
    <name type="scientific">Parasedimentitalea huanghaiensis</name>
    <dbReference type="NCBI Taxonomy" id="2682100"/>
    <lineage>
        <taxon>Bacteria</taxon>
        <taxon>Pseudomonadati</taxon>
        <taxon>Pseudomonadota</taxon>
        <taxon>Alphaproteobacteria</taxon>
        <taxon>Rhodobacterales</taxon>
        <taxon>Paracoccaceae</taxon>
        <taxon>Parasedimentitalea</taxon>
    </lineage>
</organism>
<reference evidence="2 3" key="1">
    <citation type="submission" date="2019-12" db="EMBL/GenBank/DDBJ databases">
        <authorList>
            <person name="Zhang Y.-J."/>
        </authorList>
    </citation>
    <scope>NUCLEOTIDE SEQUENCE [LARGE SCALE GENOMIC DNA]</scope>
    <source>
        <strain evidence="2 3">CY05</strain>
    </source>
</reference>
<evidence type="ECO:0000313" key="3">
    <source>
        <dbReference type="Proteomes" id="UP000478892"/>
    </source>
</evidence>
<dbReference type="EMBL" id="WQLV01000018">
    <property type="protein sequence ID" value="MVO18271.1"/>
    <property type="molecule type" value="Genomic_DNA"/>
</dbReference>
<feature type="transmembrane region" description="Helical" evidence="1">
    <location>
        <begin position="31"/>
        <end position="56"/>
    </location>
</feature>
<comment type="caution">
    <text evidence="2">The sequence shown here is derived from an EMBL/GenBank/DDBJ whole genome shotgun (WGS) entry which is preliminary data.</text>
</comment>
<protein>
    <submittedName>
        <fullName evidence="2">Uncharacterized protein</fullName>
    </submittedName>
</protein>
<evidence type="ECO:0000313" key="2">
    <source>
        <dbReference type="EMBL" id="MVO18271.1"/>
    </source>
</evidence>
<sequence length="75" mass="7594">MSKDSTTTRVTSTNCDGVAPWTTPKTGLFDITGMTGMLIAAVVAALAVGALSLLIFMPGRAFTPTGASTALALMT</sequence>
<name>A0A6L6WLC9_9RHOB</name>
<dbReference type="Proteomes" id="UP000478892">
    <property type="component" value="Unassembled WGS sequence"/>
</dbReference>
<dbReference type="AlphaFoldDB" id="A0A6L6WLC9"/>
<proteinExistence type="predicted"/>